<dbReference type="InterPro" id="IPR014219">
    <property type="entry name" value="SpoIVB"/>
</dbReference>
<evidence type="ECO:0000259" key="1">
    <source>
        <dbReference type="PROSITE" id="PS51494"/>
    </source>
</evidence>
<accession>R1CUZ8</accession>
<dbReference type="AlphaFoldDB" id="R1CUZ8"/>
<name>R1CUZ8_9FIRM</name>
<dbReference type="EMBL" id="ARZA01000168">
    <property type="protein sequence ID" value="EOD00469.1"/>
    <property type="molecule type" value="Genomic_DNA"/>
</dbReference>
<comment type="caution">
    <text evidence="2">The sequence shown here is derived from an EMBL/GenBank/DDBJ whole genome shotgun (WGS) entry which is preliminary data.</text>
</comment>
<keyword evidence="3" id="KW-1185">Reference proteome</keyword>
<protein>
    <submittedName>
        <fullName evidence="2">Stage IV sporulation protein B</fullName>
    </submittedName>
</protein>
<dbReference type="PROSITE" id="PS51494">
    <property type="entry name" value="SPOIVB"/>
    <property type="match status" value="1"/>
</dbReference>
<dbReference type="NCBIfam" id="TIGR02860">
    <property type="entry name" value="spore_IV_B"/>
    <property type="match status" value="1"/>
</dbReference>
<dbReference type="InterPro" id="IPR001478">
    <property type="entry name" value="PDZ"/>
</dbReference>
<dbReference type="STRING" id="1304284.L21TH_1489"/>
<dbReference type="eggNOG" id="COG0750">
    <property type="taxonomic scope" value="Bacteria"/>
</dbReference>
<dbReference type="Pfam" id="PF05580">
    <property type="entry name" value="Peptidase_S55"/>
    <property type="match status" value="1"/>
</dbReference>
<gene>
    <name evidence="2" type="ORF">L21TH_1489</name>
</gene>
<dbReference type="InterPro" id="IPR009003">
    <property type="entry name" value="Peptidase_S1_PA"/>
</dbReference>
<reference evidence="2 3" key="1">
    <citation type="journal article" date="2015" name="Geomicrobiol. J.">
        <title>Caldisalinibacter kiritimatiensis gen. nov., sp. nov., a moderately thermohalophilic thiosulfate-reducing bacterium from a hypersaline microbial mat.</title>
        <authorList>
            <person name="Ben Hania W."/>
            <person name="Joseph M."/>
            <person name="Fiebig A."/>
            <person name="Bunk B."/>
            <person name="Klenk H.-P."/>
            <person name="Fardeau M.-L."/>
            <person name="Spring S."/>
        </authorList>
    </citation>
    <scope>NUCLEOTIDE SEQUENCE [LARGE SCALE GENOMIC DNA]</scope>
    <source>
        <strain evidence="2 3">L21-TH-D2</strain>
    </source>
</reference>
<evidence type="ECO:0000313" key="3">
    <source>
        <dbReference type="Proteomes" id="UP000013378"/>
    </source>
</evidence>
<organism evidence="2 3">
    <name type="scientific">Caldisalinibacter kiritimatiensis</name>
    <dbReference type="NCBI Taxonomy" id="1304284"/>
    <lineage>
        <taxon>Bacteria</taxon>
        <taxon>Bacillati</taxon>
        <taxon>Bacillota</taxon>
        <taxon>Tissierellia</taxon>
        <taxon>Tissierellales</taxon>
        <taxon>Thermohalobacteraceae</taxon>
        <taxon>Caldisalinibacter</taxon>
    </lineage>
</organism>
<dbReference type="SMART" id="SM00228">
    <property type="entry name" value="PDZ"/>
    <property type="match status" value="1"/>
</dbReference>
<dbReference type="PATRIC" id="fig|1304284.3.peg.1458"/>
<dbReference type="Gene3D" id="2.30.42.10">
    <property type="match status" value="1"/>
</dbReference>
<evidence type="ECO:0000313" key="2">
    <source>
        <dbReference type="EMBL" id="EOD00469.1"/>
    </source>
</evidence>
<dbReference type="InterPro" id="IPR008763">
    <property type="entry name" value="Peptidase_S55"/>
</dbReference>
<dbReference type="Pfam" id="PF13180">
    <property type="entry name" value="PDZ_2"/>
    <property type="match status" value="1"/>
</dbReference>
<proteinExistence type="predicted"/>
<feature type="domain" description="Peptidase S55" evidence="1">
    <location>
        <begin position="75"/>
        <end position="314"/>
    </location>
</feature>
<dbReference type="Proteomes" id="UP000013378">
    <property type="component" value="Unassembled WGS sequence"/>
</dbReference>
<dbReference type="SUPFAM" id="SSF50156">
    <property type="entry name" value="PDZ domain-like"/>
    <property type="match status" value="1"/>
</dbReference>
<sequence>MGVKLNTKGVLVIALSDIISKDGEKCSPAKNAGIRIGDSIIEINNIKIKNSEQITQILNKTKNEKIEIKIIRNNKEFTTLVKPIKSKQDNCYRLGLWVRDKTAGIGTLTFFHPETRKFGALGHGITDIDTGSLMPSEDGEIMKAKISSIQEGKKGSPGEIVGIFFDSDKAIGKIERNTKYGIYGTAYNLIKNEEINKLIPVGLKNEIHEGKAYILSTIDNEGIKKYEINIDKVQVQNKPSQKSMIIQVVDKELLSKTGGIIQGMSGSPIIQDGKIIGAVTHVFINDPKKGYGLYIEWMLKEAGILQNSDKKFALVE</sequence>
<dbReference type="InterPro" id="IPR036034">
    <property type="entry name" value="PDZ_sf"/>
</dbReference>
<dbReference type="SUPFAM" id="SSF50494">
    <property type="entry name" value="Trypsin-like serine proteases"/>
    <property type="match status" value="1"/>
</dbReference>